<dbReference type="AlphaFoldDB" id="A0A3N2G6B3"/>
<gene>
    <name evidence="1" type="ORF">EDD35_7934</name>
</gene>
<dbReference type="GeneID" id="301849146"/>
<dbReference type="RefSeq" id="WP_123687549.1">
    <property type="nucleotide sequence ID" value="NZ_RKHY01000002.1"/>
</dbReference>
<comment type="caution">
    <text evidence="1">The sequence shown here is derived from an EMBL/GenBank/DDBJ whole genome shotgun (WGS) entry which is preliminary data.</text>
</comment>
<evidence type="ECO:0000313" key="2">
    <source>
        <dbReference type="Proteomes" id="UP000274843"/>
    </source>
</evidence>
<accession>A0A3N2G6B3</accession>
<keyword evidence="2" id="KW-1185">Reference proteome</keyword>
<dbReference type="EMBL" id="RKHY01000002">
    <property type="protein sequence ID" value="ROS32176.1"/>
    <property type="molecule type" value="Genomic_DNA"/>
</dbReference>
<evidence type="ECO:0000313" key="1">
    <source>
        <dbReference type="EMBL" id="ROS32176.1"/>
    </source>
</evidence>
<protein>
    <recommendedName>
        <fullName evidence="3">N-terminal of MaoC-like dehydratase domain-containing protein</fullName>
    </recommendedName>
</protein>
<organism evidence="1 2">
    <name type="scientific">Amycolatopsis thermoflava</name>
    <dbReference type="NCBI Taxonomy" id="84480"/>
    <lineage>
        <taxon>Bacteria</taxon>
        <taxon>Bacillati</taxon>
        <taxon>Actinomycetota</taxon>
        <taxon>Actinomycetes</taxon>
        <taxon>Pseudonocardiales</taxon>
        <taxon>Pseudonocardiaceae</taxon>
        <taxon>Amycolatopsis</taxon>
        <taxon>Amycolatopsis methanolica group</taxon>
    </lineage>
</organism>
<name>A0A3N2G6B3_9PSEU</name>
<reference evidence="1 2" key="1">
    <citation type="submission" date="2018-11" db="EMBL/GenBank/DDBJ databases">
        <title>Sequencing the genomes of 1000 actinobacteria strains.</title>
        <authorList>
            <person name="Klenk H.-P."/>
        </authorList>
    </citation>
    <scope>NUCLEOTIDE SEQUENCE [LARGE SCALE GENOMIC DNA]</scope>
    <source>
        <strain evidence="1 2">DSM 44348</strain>
    </source>
</reference>
<evidence type="ECO:0008006" key="3">
    <source>
        <dbReference type="Google" id="ProtNLM"/>
    </source>
</evidence>
<proteinExistence type="predicted"/>
<sequence>MTATLEHLKSLAGTRLPGGELVIEPHENAILEHAVRAPDSDPELAHPIWFVVISLRCLGVSVDELCEMAGKTAQDTLLFGQCVVDQREPLVVGARYRADAKITTTGSRTTRDGSRLDNLDVRTDIATEDGTVAGSVTATYLFKRGADR</sequence>
<dbReference type="Proteomes" id="UP000274843">
    <property type="component" value="Unassembled WGS sequence"/>
</dbReference>